<accession>A0A6A4H6Q0</accession>
<organism evidence="2 3">
    <name type="scientific">Gymnopus androsaceus JB14</name>
    <dbReference type="NCBI Taxonomy" id="1447944"/>
    <lineage>
        <taxon>Eukaryota</taxon>
        <taxon>Fungi</taxon>
        <taxon>Dikarya</taxon>
        <taxon>Basidiomycota</taxon>
        <taxon>Agaricomycotina</taxon>
        <taxon>Agaricomycetes</taxon>
        <taxon>Agaricomycetidae</taxon>
        <taxon>Agaricales</taxon>
        <taxon>Marasmiineae</taxon>
        <taxon>Omphalotaceae</taxon>
        <taxon>Gymnopus</taxon>
    </lineage>
</organism>
<protein>
    <submittedName>
        <fullName evidence="2">Uncharacterized protein</fullName>
    </submittedName>
</protein>
<evidence type="ECO:0000313" key="3">
    <source>
        <dbReference type="Proteomes" id="UP000799118"/>
    </source>
</evidence>
<reference evidence="2" key="1">
    <citation type="journal article" date="2019" name="Environ. Microbiol.">
        <title>Fungal ecological strategies reflected in gene transcription - a case study of two litter decomposers.</title>
        <authorList>
            <person name="Barbi F."/>
            <person name="Kohler A."/>
            <person name="Barry K."/>
            <person name="Baskaran P."/>
            <person name="Daum C."/>
            <person name="Fauchery L."/>
            <person name="Ihrmark K."/>
            <person name="Kuo A."/>
            <person name="LaButti K."/>
            <person name="Lipzen A."/>
            <person name="Morin E."/>
            <person name="Grigoriev I.V."/>
            <person name="Henrissat B."/>
            <person name="Lindahl B."/>
            <person name="Martin F."/>
        </authorList>
    </citation>
    <scope>NUCLEOTIDE SEQUENCE</scope>
    <source>
        <strain evidence="2">JB14</strain>
    </source>
</reference>
<gene>
    <name evidence="2" type="ORF">BT96DRAFT_924031</name>
    <name evidence="1" type="ORF">BT96DRAFT_928837</name>
</gene>
<proteinExistence type="predicted"/>
<feature type="non-terminal residue" evidence="2">
    <location>
        <position position="1"/>
    </location>
</feature>
<dbReference type="EMBL" id="ML769997">
    <property type="protein sequence ID" value="KAE9385344.1"/>
    <property type="molecule type" value="Genomic_DNA"/>
</dbReference>
<sequence length="53" mass="6108">ISEPTPQHVIRLKTLLRVSPRGHPRCDNHCNYRVWPALPQQNLVVSRPCYFGG</sequence>
<name>A0A6A4H6Q0_9AGAR</name>
<dbReference type="Proteomes" id="UP000799118">
    <property type="component" value="Unassembled WGS sequence"/>
</dbReference>
<evidence type="ECO:0000313" key="1">
    <source>
        <dbReference type="EMBL" id="KAE9385344.1"/>
    </source>
</evidence>
<evidence type="ECO:0000313" key="2">
    <source>
        <dbReference type="EMBL" id="KAE9393413.1"/>
    </source>
</evidence>
<dbReference type="EMBL" id="ML769572">
    <property type="protein sequence ID" value="KAE9393413.1"/>
    <property type="molecule type" value="Genomic_DNA"/>
</dbReference>
<keyword evidence="3" id="KW-1185">Reference proteome</keyword>
<dbReference type="AlphaFoldDB" id="A0A6A4H6Q0"/>